<name>A0AA36JAY8_9DINO</name>
<protein>
    <submittedName>
        <fullName evidence="2">Uncharacterized protein</fullName>
    </submittedName>
</protein>
<evidence type="ECO:0000313" key="3">
    <source>
        <dbReference type="Proteomes" id="UP001178507"/>
    </source>
</evidence>
<evidence type="ECO:0000313" key="2">
    <source>
        <dbReference type="EMBL" id="CAJ1402865.1"/>
    </source>
</evidence>
<dbReference type="Gene3D" id="1.25.40.20">
    <property type="entry name" value="Ankyrin repeat-containing domain"/>
    <property type="match status" value="1"/>
</dbReference>
<accession>A0AA36JAY8</accession>
<dbReference type="Proteomes" id="UP001178507">
    <property type="component" value="Unassembled WGS sequence"/>
</dbReference>
<dbReference type="AlphaFoldDB" id="A0AA36JAY8"/>
<dbReference type="InterPro" id="IPR002110">
    <property type="entry name" value="Ankyrin_rpt"/>
</dbReference>
<dbReference type="Pfam" id="PF12796">
    <property type="entry name" value="Ank_2"/>
    <property type="match status" value="1"/>
</dbReference>
<proteinExistence type="predicted"/>
<feature type="region of interest" description="Disordered" evidence="1">
    <location>
        <begin position="418"/>
        <end position="438"/>
    </location>
</feature>
<dbReference type="EMBL" id="CAUJNA010003471">
    <property type="protein sequence ID" value="CAJ1402865.1"/>
    <property type="molecule type" value="Genomic_DNA"/>
</dbReference>
<organism evidence="2 3">
    <name type="scientific">Effrenium voratum</name>
    <dbReference type="NCBI Taxonomy" id="2562239"/>
    <lineage>
        <taxon>Eukaryota</taxon>
        <taxon>Sar</taxon>
        <taxon>Alveolata</taxon>
        <taxon>Dinophyceae</taxon>
        <taxon>Suessiales</taxon>
        <taxon>Symbiodiniaceae</taxon>
        <taxon>Effrenium</taxon>
    </lineage>
</organism>
<gene>
    <name evidence="2" type="ORF">EVOR1521_LOCUS25653</name>
</gene>
<dbReference type="SMART" id="SM00248">
    <property type="entry name" value="ANK"/>
    <property type="match status" value="2"/>
</dbReference>
<feature type="region of interest" description="Disordered" evidence="1">
    <location>
        <begin position="38"/>
        <end position="58"/>
    </location>
</feature>
<evidence type="ECO:0000256" key="1">
    <source>
        <dbReference type="SAM" id="MobiDB-lite"/>
    </source>
</evidence>
<dbReference type="InterPro" id="IPR036770">
    <property type="entry name" value="Ankyrin_rpt-contain_sf"/>
</dbReference>
<sequence>MGLAPSTNAAFFRGLAPGSRVELFEWDHTRRWRRITMDRPKEEKAPARLPGEGEQPDYLERALGPPTRKVEVQEEEEPLEQDGWVLIEHPEFGQLLRAVDPRLEEGPSAKSAEALGHPVLREVTSSLQMNTLRKYEENFDAAWGMRPMEGPVRGVKPGGKSTKTDDSLAALMASEARPELEEPLLMRACRAGNYEAARALLFRGADANACDVLGETALVEAASSSRADLVAMLLLRKADPLRASSGGYTSLLSMAEDAPCRALIQHWQEGSSSEPDLQAALWQLDPRDAVAVCNHLGVDMAQEPPAPAPAAVPATPATPAAPAAPVAAPVQAPEPSVPEVPSCPPTRHRVVYKKVAVREHPDTKARSLRTKRQGDLVDMFEWDASQRWRRVQVQAEGANGDLCTMDGWMLLHSEEIGPLLEVEEDAPASDSDDDPGAG</sequence>
<comment type="caution">
    <text evidence="2">The sequence shown here is derived from an EMBL/GenBank/DDBJ whole genome shotgun (WGS) entry which is preliminary data.</text>
</comment>
<feature type="compositionally biased region" description="Acidic residues" evidence="1">
    <location>
        <begin position="421"/>
        <end position="438"/>
    </location>
</feature>
<reference evidence="2" key="1">
    <citation type="submission" date="2023-08" db="EMBL/GenBank/DDBJ databases">
        <authorList>
            <person name="Chen Y."/>
            <person name="Shah S."/>
            <person name="Dougan E. K."/>
            <person name="Thang M."/>
            <person name="Chan C."/>
        </authorList>
    </citation>
    <scope>NUCLEOTIDE SEQUENCE</scope>
</reference>
<dbReference type="SUPFAM" id="SSF48403">
    <property type="entry name" value="Ankyrin repeat"/>
    <property type="match status" value="1"/>
</dbReference>
<feature type="compositionally biased region" description="Low complexity" evidence="1">
    <location>
        <begin position="311"/>
        <end position="334"/>
    </location>
</feature>
<feature type="compositionally biased region" description="Pro residues" evidence="1">
    <location>
        <begin position="335"/>
        <end position="344"/>
    </location>
</feature>
<feature type="region of interest" description="Disordered" evidence="1">
    <location>
        <begin position="304"/>
        <end position="345"/>
    </location>
</feature>
<keyword evidence="3" id="KW-1185">Reference proteome</keyword>